<organism evidence="1 2">
    <name type="scientific">Catharanthus roseus</name>
    <name type="common">Madagascar periwinkle</name>
    <name type="synonym">Vinca rosea</name>
    <dbReference type="NCBI Taxonomy" id="4058"/>
    <lineage>
        <taxon>Eukaryota</taxon>
        <taxon>Viridiplantae</taxon>
        <taxon>Streptophyta</taxon>
        <taxon>Embryophyta</taxon>
        <taxon>Tracheophyta</taxon>
        <taxon>Spermatophyta</taxon>
        <taxon>Magnoliopsida</taxon>
        <taxon>eudicotyledons</taxon>
        <taxon>Gunneridae</taxon>
        <taxon>Pentapetalae</taxon>
        <taxon>asterids</taxon>
        <taxon>lamiids</taxon>
        <taxon>Gentianales</taxon>
        <taxon>Apocynaceae</taxon>
        <taxon>Rauvolfioideae</taxon>
        <taxon>Vinceae</taxon>
        <taxon>Catharanthinae</taxon>
        <taxon>Catharanthus</taxon>
    </lineage>
</organism>
<protein>
    <submittedName>
        <fullName evidence="1">Uncharacterized protein</fullName>
    </submittedName>
</protein>
<comment type="caution">
    <text evidence="1">The sequence shown here is derived from an EMBL/GenBank/DDBJ whole genome shotgun (WGS) entry which is preliminary data.</text>
</comment>
<sequence length="125" mass="14582">MAGVVKVKMANAEKKNFFKRMKTKKPLPICYYFNISGHVWRQCVERVKHLQQGKIITKPKIVVDVNSFKRTLVVKKIIKALVAYLSLNTSDWYLDRRMSIHDRVIERIQNGSEEVSKFCVVANLE</sequence>
<keyword evidence="2" id="KW-1185">Reference proteome</keyword>
<dbReference type="EMBL" id="CM044702">
    <property type="protein sequence ID" value="KAI5675563.1"/>
    <property type="molecule type" value="Genomic_DNA"/>
</dbReference>
<evidence type="ECO:0000313" key="2">
    <source>
        <dbReference type="Proteomes" id="UP001060085"/>
    </source>
</evidence>
<proteinExistence type="predicted"/>
<reference evidence="2" key="1">
    <citation type="journal article" date="2023" name="Nat. Plants">
        <title>Single-cell RNA sequencing provides a high-resolution roadmap for understanding the multicellular compartmentation of specialized metabolism.</title>
        <authorList>
            <person name="Sun S."/>
            <person name="Shen X."/>
            <person name="Li Y."/>
            <person name="Li Y."/>
            <person name="Wang S."/>
            <person name="Li R."/>
            <person name="Zhang H."/>
            <person name="Shen G."/>
            <person name="Guo B."/>
            <person name="Wei J."/>
            <person name="Xu J."/>
            <person name="St-Pierre B."/>
            <person name="Chen S."/>
            <person name="Sun C."/>
        </authorList>
    </citation>
    <scope>NUCLEOTIDE SEQUENCE [LARGE SCALE GENOMIC DNA]</scope>
</reference>
<name>A0ACC0BSB3_CATRO</name>
<gene>
    <name evidence="1" type="ORF">M9H77_06513</name>
</gene>
<dbReference type="Proteomes" id="UP001060085">
    <property type="component" value="Linkage Group LG02"/>
</dbReference>
<accession>A0ACC0BSB3</accession>
<evidence type="ECO:0000313" key="1">
    <source>
        <dbReference type="EMBL" id="KAI5675563.1"/>
    </source>
</evidence>